<dbReference type="InterPro" id="IPR053013">
    <property type="entry name" value="LAT"/>
</dbReference>
<dbReference type="PANTHER" id="PTHR34815">
    <property type="entry name" value="LYSINE ACETYLTRANSFERASE"/>
    <property type="match status" value="1"/>
</dbReference>
<name>A0A0K6G0J2_9AGAM</name>
<dbReference type="Pfam" id="PF22998">
    <property type="entry name" value="GNAT_LYC1-like"/>
    <property type="match status" value="1"/>
</dbReference>
<keyword evidence="3" id="KW-1185">Reference proteome</keyword>
<dbReference type="EMBL" id="CYGV01001281">
    <property type="protein sequence ID" value="CUA72051.1"/>
    <property type="molecule type" value="Genomic_DNA"/>
</dbReference>
<accession>A0A0K6G0J2</accession>
<dbReference type="PANTHER" id="PTHR34815:SF2">
    <property type="entry name" value="N-ACETYLTRANSFERASE DOMAIN-CONTAINING PROTEIN"/>
    <property type="match status" value="1"/>
</dbReference>
<feature type="domain" description="LYC1 C-terminal" evidence="1">
    <location>
        <begin position="189"/>
        <end position="373"/>
    </location>
</feature>
<evidence type="ECO:0000259" key="1">
    <source>
        <dbReference type="Pfam" id="PF22998"/>
    </source>
</evidence>
<proteinExistence type="predicted"/>
<protein>
    <recommendedName>
        <fullName evidence="1">LYC1 C-terminal domain-containing protein</fullName>
    </recommendedName>
</protein>
<organism evidence="2 3">
    <name type="scientific">Rhizoctonia solani</name>
    <dbReference type="NCBI Taxonomy" id="456999"/>
    <lineage>
        <taxon>Eukaryota</taxon>
        <taxon>Fungi</taxon>
        <taxon>Dikarya</taxon>
        <taxon>Basidiomycota</taxon>
        <taxon>Agaricomycotina</taxon>
        <taxon>Agaricomycetes</taxon>
        <taxon>Cantharellales</taxon>
        <taxon>Ceratobasidiaceae</taxon>
        <taxon>Rhizoctonia</taxon>
    </lineage>
</organism>
<evidence type="ECO:0000313" key="3">
    <source>
        <dbReference type="Proteomes" id="UP000044841"/>
    </source>
</evidence>
<evidence type="ECO:0000313" key="2">
    <source>
        <dbReference type="EMBL" id="CUA72051.1"/>
    </source>
</evidence>
<dbReference type="AlphaFoldDB" id="A0A0K6G0J2"/>
<reference evidence="2 3" key="1">
    <citation type="submission" date="2015-07" db="EMBL/GenBank/DDBJ databases">
        <authorList>
            <person name="Noorani M."/>
        </authorList>
    </citation>
    <scope>NUCLEOTIDE SEQUENCE [LARGE SCALE GENOMIC DNA]</scope>
    <source>
        <strain evidence="2">BBA 69670</strain>
    </source>
</reference>
<dbReference type="Proteomes" id="UP000044841">
    <property type="component" value="Unassembled WGS sequence"/>
</dbReference>
<dbReference type="InterPro" id="IPR055100">
    <property type="entry name" value="GNAT_LYC1-like"/>
</dbReference>
<sequence>MSLEHLIIKPATEAQAHETVVRNASHWGARANITVDDFVKLSAIFQQSAFARDGRLNNWVLVPEDDPDTTNFYASCQILTREALILQPGESSPTSSFGHAVSGVFVPPEHRGKGYANQLASLMHYALAPHRYPTPLRLPTAANHPGAVSVLYSALGDYYSRCIPSPGESGWTLQKSLITTWSLSNVVIPPSNRTSVPVELLSESDVTRTLDSDNSCIPTDLLDLQKKDPTKTYFAFVPTAPLNSYSVTLSKLIPGAPVNPPWGAKISGTNDFMTWAYFRRPALKLAITRLRASVDSFTVLLDAAVQVARDTGCESIEAWNVPEHLTEIAQAVGGETTDRTDNLTAFKWYGLQPGSKVDNADVVWALDERYCWC</sequence>
<gene>
    <name evidence="2" type="ORF">RSOLAG22IIIB_10021</name>
</gene>
<dbReference type="Gene3D" id="3.40.630.30">
    <property type="match status" value="1"/>
</dbReference>